<evidence type="ECO:0000313" key="5">
    <source>
        <dbReference type="Proteomes" id="UP001492380"/>
    </source>
</evidence>
<dbReference type="Proteomes" id="UP001492380">
    <property type="component" value="Unassembled WGS sequence"/>
</dbReference>
<organism evidence="4 5">
    <name type="scientific">Phyllosticta capitalensis</name>
    <dbReference type="NCBI Taxonomy" id="121624"/>
    <lineage>
        <taxon>Eukaryota</taxon>
        <taxon>Fungi</taxon>
        <taxon>Dikarya</taxon>
        <taxon>Ascomycota</taxon>
        <taxon>Pezizomycotina</taxon>
        <taxon>Dothideomycetes</taxon>
        <taxon>Dothideomycetes incertae sedis</taxon>
        <taxon>Botryosphaeriales</taxon>
        <taxon>Phyllostictaceae</taxon>
        <taxon>Phyllosticta</taxon>
    </lineage>
</organism>
<dbReference type="EMBL" id="JBBWRZ010000005">
    <property type="protein sequence ID" value="KAK8235328.1"/>
    <property type="molecule type" value="Genomic_DNA"/>
</dbReference>
<dbReference type="InterPro" id="IPR036236">
    <property type="entry name" value="Znf_C2H2_sf"/>
</dbReference>
<dbReference type="PROSITE" id="PS00028">
    <property type="entry name" value="ZINC_FINGER_C2H2_1"/>
    <property type="match status" value="2"/>
</dbReference>
<dbReference type="InterPro" id="IPR013087">
    <property type="entry name" value="Znf_C2H2_type"/>
</dbReference>
<feature type="region of interest" description="Disordered" evidence="2">
    <location>
        <begin position="143"/>
        <end position="168"/>
    </location>
</feature>
<protein>
    <recommendedName>
        <fullName evidence="3">C2H2-type domain-containing protein</fullName>
    </recommendedName>
</protein>
<evidence type="ECO:0000259" key="3">
    <source>
        <dbReference type="PROSITE" id="PS50157"/>
    </source>
</evidence>
<proteinExistence type="predicted"/>
<keyword evidence="1" id="KW-0862">Zinc</keyword>
<feature type="domain" description="C2H2-type" evidence="3">
    <location>
        <begin position="85"/>
        <end position="113"/>
    </location>
</feature>
<feature type="compositionally biased region" description="Polar residues" evidence="2">
    <location>
        <begin position="151"/>
        <end position="160"/>
    </location>
</feature>
<dbReference type="PROSITE" id="PS50157">
    <property type="entry name" value="ZINC_FINGER_C2H2_2"/>
    <property type="match status" value="2"/>
</dbReference>
<accession>A0ABR1YPG1</accession>
<dbReference type="SMART" id="SM00355">
    <property type="entry name" value="ZnF_C2H2"/>
    <property type="match status" value="2"/>
</dbReference>
<keyword evidence="1" id="KW-0479">Metal-binding</keyword>
<dbReference type="Gene3D" id="3.30.160.60">
    <property type="entry name" value="Classic Zinc Finger"/>
    <property type="match status" value="1"/>
</dbReference>
<keyword evidence="1" id="KW-0863">Zinc-finger</keyword>
<evidence type="ECO:0000313" key="4">
    <source>
        <dbReference type="EMBL" id="KAK8235328.1"/>
    </source>
</evidence>
<dbReference type="SUPFAM" id="SSF57667">
    <property type="entry name" value="beta-beta-alpha zinc fingers"/>
    <property type="match status" value="1"/>
</dbReference>
<feature type="domain" description="C2H2-type" evidence="3">
    <location>
        <begin position="116"/>
        <end position="144"/>
    </location>
</feature>
<feature type="region of interest" description="Disordered" evidence="2">
    <location>
        <begin position="1"/>
        <end position="52"/>
    </location>
</feature>
<sequence>MDTKKTTDAPTDDAPITNTSITEGSTINYGNKQPLAPSINTTHVTKSPEAGDMQDNKSEAIFITHADEHLMAQNIQDESLEKLPFSCDFCDKKFKLRSSKARHERSFHVAGGSSTFSCPFCARKFPRNDTLLGHARKAHNAELPHVKKSCGPNTTLTSSAAPVDQNDN</sequence>
<gene>
    <name evidence="4" type="ORF">HDK90DRAFT_465692</name>
</gene>
<comment type="caution">
    <text evidence="4">The sequence shown here is derived from an EMBL/GenBank/DDBJ whole genome shotgun (WGS) entry which is preliminary data.</text>
</comment>
<evidence type="ECO:0000256" key="2">
    <source>
        <dbReference type="SAM" id="MobiDB-lite"/>
    </source>
</evidence>
<keyword evidence="5" id="KW-1185">Reference proteome</keyword>
<feature type="compositionally biased region" description="Polar residues" evidence="2">
    <location>
        <begin position="16"/>
        <end position="31"/>
    </location>
</feature>
<reference evidence="4 5" key="1">
    <citation type="submission" date="2024-04" db="EMBL/GenBank/DDBJ databases">
        <title>Phyllosticta paracitricarpa is synonymous to the EU quarantine fungus P. citricarpa based on phylogenomic analyses.</title>
        <authorList>
            <consortium name="Lawrence Berkeley National Laboratory"/>
            <person name="Van Ingen-Buijs V.A."/>
            <person name="Van Westerhoven A.C."/>
            <person name="Haridas S."/>
            <person name="Skiadas P."/>
            <person name="Martin F."/>
            <person name="Groenewald J.Z."/>
            <person name="Crous P.W."/>
            <person name="Seidl M.F."/>
        </authorList>
    </citation>
    <scope>NUCLEOTIDE SEQUENCE [LARGE SCALE GENOMIC DNA]</scope>
    <source>
        <strain evidence="4 5">CBS 123374</strain>
    </source>
</reference>
<name>A0ABR1YPG1_9PEZI</name>
<dbReference type="Pfam" id="PF00096">
    <property type="entry name" value="zf-C2H2"/>
    <property type="match status" value="1"/>
</dbReference>
<evidence type="ECO:0000256" key="1">
    <source>
        <dbReference type="PROSITE-ProRule" id="PRU00042"/>
    </source>
</evidence>